<sequence>YKKPVGQIQSDYRVKRDWDYDDYQRGGRPPARAVGQVQSDFYQSRADGPRAEIDDSPINISMGNNPRKQSKSFKVLQWMTETEHDDDQEDVNDTAQTQTLQRARRKHDPERRHNADDDEMRFSGLHSKADIPSKAFGRLQKMPMDSGPPTAQNGQDAPEDSENGVGNYDETSIRYKGKHIPSPSFRVLQTWAEYDPDPVSEGAGTKKDDDSDDDLPETLDGEDVADKRYKGGNIPSRLFKHLQKTVGDDTPETPAPAPSVPTINVVQGPEGSATDF</sequence>
<dbReference type="Proteomes" id="UP000271974">
    <property type="component" value="Unassembled WGS sequence"/>
</dbReference>
<evidence type="ECO:0000256" key="1">
    <source>
        <dbReference type="SAM" id="MobiDB-lite"/>
    </source>
</evidence>
<keyword evidence="3" id="KW-1185">Reference proteome</keyword>
<feature type="compositionally biased region" description="Polar residues" evidence="1">
    <location>
        <begin position="58"/>
        <end position="67"/>
    </location>
</feature>
<gene>
    <name evidence="2" type="ORF">EGW08_015676</name>
</gene>
<feature type="non-terminal residue" evidence="2">
    <location>
        <position position="1"/>
    </location>
</feature>
<feature type="compositionally biased region" description="Acidic residues" evidence="1">
    <location>
        <begin position="210"/>
        <end position="223"/>
    </location>
</feature>
<dbReference type="OrthoDB" id="6107953at2759"/>
<dbReference type="AlphaFoldDB" id="A0A3S0ZK13"/>
<evidence type="ECO:0000313" key="2">
    <source>
        <dbReference type="EMBL" id="RUS76568.1"/>
    </source>
</evidence>
<reference evidence="2 3" key="1">
    <citation type="submission" date="2019-01" db="EMBL/GenBank/DDBJ databases">
        <title>A draft genome assembly of the solar-powered sea slug Elysia chlorotica.</title>
        <authorList>
            <person name="Cai H."/>
            <person name="Li Q."/>
            <person name="Fang X."/>
            <person name="Li J."/>
            <person name="Curtis N.E."/>
            <person name="Altenburger A."/>
            <person name="Shibata T."/>
            <person name="Feng M."/>
            <person name="Maeda T."/>
            <person name="Schwartz J.A."/>
            <person name="Shigenobu S."/>
            <person name="Lundholm N."/>
            <person name="Nishiyama T."/>
            <person name="Yang H."/>
            <person name="Hasebe M."/>
            <person name="Li S."/>
            <person name="Pierce S.K."/>
            <person name="Wang J."/>
        </authorList>
    </citation>
    <scope>NUCLEOTIDE SEQUENCE [LARGE SCALE GENOMIC DNA]</scope>
    <source>
        <strain evidence="2">EC2010</strain>
        <tissue evidence="2">Whole organism of an adult</tissue>
    </source>
</reference>
<dbReference type="EMBL" id="RQTK01000652">
    <property type="protein sequence ID" value="RUS76568.1"/>
    <property type="molecule type" value="Genomic_DNA"/>
</dbReference>
<feature type="compositionally biased region" description="Acidic residues" evidence="1">
    <location>
        <begin position="83"/>
        <end position="92"/>
    </location>
</feature>
<accession>A0A3S0ZK13</accession>
<comment type="caution">
    <text evidence="2">The sequence shown here is derived from an EMBL/GenBank/DDBJ whole genome shotgun (WGS) entry which is preliminary data.</text>
</comment>
<name>A0A3S0ZK13_ELYCH</name>
<protein>
    <submittedName>
        <fullName evidence="2">Uncharacterized protein</fullName>
    </submittedName>
</protein>
<evidence type="ECO:0000313" key="3">
    <source>
        <dbReference type="Proteomes" id="UP000271974"/>
    </source>
</evidence>
<dbReference type="STRING" id="188477.A0A3S0ZK13"/>
<feature type="region of interest" description="Disordered" evidence="1">
    <location>
        <begin position="44"/>
        <end position="276"/>
    </location>
</feature>
<organism evidence="2 3">
    <name type="scientific">Elysia chlorotica</name>
    <name type="common">Eastern emerald elysia</name>
    <name type="synonym">Sea slug</name>
    <dbReference type="NCBI Taxonomy" id="188477"/>
    <lineage>
        <taxon>Eukaryota</taxon>
        <taxon>Metazoa</taxon>
        <taxon>Spiralia</taxon>
        <taxon>Lophotrochozoa</taxon>
        <taxon>Mollusca</taxon>
        <taxon>Gastropoda</taxon>
        <taxon>Heterobranchia</taxon>
        <taxon>Euthyneura</taxon>
        <taxon>Panpulmonata</taxon>
        <taxon>Sacoglossa</taxon>
        <taxon>Placobranchoidea</taxon>
        <taxon>Plakobranchidae</taxon>
        <taxon>Elysia</taxon>
    </lineage>
</organism>
<proteinExistence type="predicted"/>